<dbReference type="Proteomes" id="UP000724672">
    <property type="component" value="Unassembled WGS sequence"/>
</dbReference>
<feature type="transmembrane region" description="Helical" evidence="1">
    <location>
        <begin position="132"/>
        <end position="153"/>
    </location>
</feature>
<keyword evidence="1" id="KW-0472">Membrane</keyword>
<gene>
    <name evidence="2" type="ORF">GOQ27_11155</name>
</gene>
<feature type="transmembrane region" description="Helical" evidence="1">
    <location>
        <begin position="160"/>
        <end position="178"/>
    </location>
</feature>
<accession>A0A942V0N8</accession>
<sequence>MESLRRDLRGNLKKILGHLHYNLKIVFSLNILAAFVLVAVTPFLFSLVRLEYSNIATVGELYLSVIGIILLPNIINIEDIDNIKEVIYIRKTPHIITTILRLAIIIIFMFILISSIILLAKLQQGNFPFWEISLGSFISSLYFGIIGITVVNITKSLPSGYLIPFAYYAFEFSTRGKYTKDFFVFSLLNESFIEKGNLLLIIGGLLIVNLVIIYKRS</sequence>
<feature type="transmembrane region" description="Helical" evidence="1">
    <location>
        <begin position="98"/>
        <end position="120"/>
    </location>
</feature>
<dbReference type="EMBL" id="WSFT01000040">
    <property type="protein sequence ID" value="MBS4539022.1"/>
    <property type="molecule type" value="Genomic_DNA"/>
</dbReference>
<evidence type="ECO:0000313" key="2">
    <source>
        <dbReference type="EMBL" id="MBS4539022.1"/>
    </source>
</evidence>
<feature type="transmembrane region" description="Helical" evidence="1">
    <location>
        <begin position="57"/>
        <end position="77"/>
    </location>
</feature>
<feature type="transmembrane region" description="Helical" evidence="1">
    <location>
        <begin position="21"/>
        <end position="45"/>
    </location>
</feature>
<proteinExistence type="predicted"/>
<protein>
    <submittedName>
        <fullName evidence="2">Uncharacterized protein</fullName>
    </submittedName>
</protein>
<reference evidence="2" key="1">
    <citation type="submission" date="2019-12" db="EMBL/GenBank/DDBJ databases">
        <title>Clostridiaceae gen. nov. sp. nov., isolated from sediment in Xinjiang, China.</title>
        <authorList>
            <person name="Zhang R."/>
        </authorList>
    </citation>
    <scope>NUCLEOTIDE SEQUENCE</scope>
    <source>
        <strain evidence="2">D2Q-11</strain>
    </source>
</reference>
<evidence type="ECO:0000256" key="1">
    <source>
        <dbReference type="SAM" id="Phobius"/>
    </source>
</evidence>
<comment type="caution">
    <text evidence="2">The sequence shown here is derived from an EMBL/GenBank/DDBJ whole genome shotgun (WGS) entry which is preliminary data.</text>
</comment>
<keyword evidence="3" id="KW-1185">Reference proteome</keyword>
<keyword evidence="1" id="KW-0812">Transmembrane</keyword>
<dbReference type="AlphaFoldDB" id="A0A942V0N8"/>
<organism evidence="2 3">
    <name type="scientific">Anaeromonas frigoriresistens</name>
    <dbReference type="NCBI Taxonomy" id="2683708"/>
    <lineage>
        <taxon>Bacteria</taxon>
        <taxon>Bacillati</taxon>
        <taxon>Bacillota</taxon>
        <taxon>Tissierellia</taxon>
        <taxon>Tissierellales</taxon>
        <taxon>Thermohalobacteraceae</taxon>
        <taxon>Anaeromonas</taxon>
    </lineage>
</organism>
<keyword evidence="1" id="KW-1133">Transmembrane helix</keyword>
<evidence type="ECO:0000313" key="3">
    <source>
        <dbReference type="Proteomes" id="UP000724672"/>
    </source>
</evidence>
<feature type="transmembrane region" description="Helical" evidence="1">
    <location>
        <begin position="198"/>
        <end position="214"/>
    </location>
</feature>
<dbReference type="RefSeq" id="WP_203366947.1">
    <property type="nucleotide sequence ID" value="NZ_WSFT01000040.1"/>
</dbReference>
<name>A0A942V0N8_9FIRM</name>